<evidence type="ECO:0000313" key="2">
    <source>
        <dbReference type="EMBL" id="EST53988.1"/>
    </source>
</evidence>
<reference evidence="2 3" key="1">
    <citation type="journal article" date="2014" name="Genome Announc.">
        <title>Draft Genome Sequence of Brevibacillus panacihumi Strain W25, a Halotolerant Hydrocarbon-Degrading Bacterium.</title>
        <authorList>
            <person name="Wang X."/>
            <person name="Jin D."/>
            <person name="Zhou L."/>
            <person name="Wu L."/>
            <person name="An W."/>
            <person name="Chen Y."/>
            <person name="Zhao L."/>
        </authorList>
    </citation>
    <scope>NUCLEOTIDE SEQUENCE [LARGE SCALE GENOMIC DNA]</scope>
    <source>
        <strain evidence="2 3">W25</strain>
    </source>
</reference>
<dbReference type="HOGENOM" id="CLU_3196904_0_0_9"/>
<dbReference type="AlphaFoldDB" id="V6MF18"/>
<accession>V6MF18</accession>
<organism evidence="2 3">
    <name type="scientific">Brevibacillus panacihumi W25</name>
    <dbReference type="NCBI Taxonomy" id="1408254"/>
    <lineage>
        <taxon>Bacteria</taxon>
        <taxon>Bacillati</taxon>
        <taxon>Bacillota</taxon>
        <taxon>Bacilli</taxon>
        <taxon>Bacillales</taxon>
        <taxon>Paenibacillaceae</taxon>
        <taxon>Brevibacillus</taxon>
    </lineage>
</organism>
<proteinExistence type="predicted"/>
<sequence>MAGLFQRVGSEGEQESWLRKKGKPAEGFWDLDQAGAEKGEHAFSGQP</sequence>
<gene>
    <name evidence="2" type="ORF">T458_23665</name>
</gene>
<feature type="region of interest" description="Disordered" evidence="1">
    <location>
        <begin position="1"/>
        <end position="25"/>
    </location>
</feature>
<evidence type="ECO:0000313" key="3">
    <source>
        <dbReference type="Proteomes" id="UP000017973"/>
    </source>
</evidence>
<dbReference type="Proteomes" id="UP000017973">
    <property type="component" value="Unassembled WGS sequence"/>
</dbReference>
<dbReference type="STRING" id="1408254.T458_23665"/>
<dbReference type="PATRIC" id="fig|1408254.3.peg.4652"/>
<evidence type="ECO:0000256" key="1">
    <source>
        <dbReference type="SAM" id="MobiDB-lite"/>
    </source>
</evidence>
<name>V6MF18_9BACL</name>
<comment type="caution">
    <text evidence="2">The sequence shown here is derived from an EMBL/GenBank/DDBJ whole genome shotgun (WGS) entry which is preliminary data.</text>
</comment>
<protein>
    <submittedName>
        <fullName evidence="2">Uncharacterized protein</fullName>
    </submittedName>
</protein>
<dbReference type="EMBL" id="AYJU01000017">
    <property type="protein sequence ID" value="EST53988.1"/>
    <property type="molecule type" value="Genomic_DNA"/>
</dbReference>
<keyword evidence="3" id="KW-1185">Reference proteome</keyword>